<name>A0A1E3RGF7_MYCFV</name>
<feature type="compositionally biased region" description="Polar residues" evidence="1">
    <location>
        <begin position="282"/>
        <end position="301"/>
    </location>
</feature>
<evidence type="ECO:0000313" key="2">
    <source>
        <dbReference type="EMBL" id="ODQ88933.1"/>
    </source>
</evidence>
<feature type="region of interest" description="Disordered" evidence="1">
    <location>
        <begin position="330"/>
        <end position="434"/>
    </location>
</feature>
<feature type="compositionally biased region" description="Low complexity" evidence="1">
    <location>
        <begin position="251"/>
        <end position="281"/>
    </location>
</feature>
<protein>
    <submittedName>
        <fullName evidence="2">Uncharacterized protein</fullName>
    </submittedName>
</protein>
<organism evidence="2 3">
    <name type="scientific">Mycolicibacterium flavescens</name>
    <name type="common">Mycobacterium flavescens</name>
    <dbReference type="NCBI Taxonomy" id="1776"/>
    <lineage>
        <taxon>Bacteria</taxon>
        <taxon>Bacillati</taxon>
        <taxon>Actinomycetota</taxon>
        <taxon>Actinomycetes</taxon>
        <taxon>Mycobacteriales</taxon>
        <taxon>Mycobacteriaceae</taxon>
        <taxon>Mycolicibacterium</taxon>
    </lineage>
</organism>
<feature type="compositionally biased region" description="Polar residues" evidence="1">
    <location>
        <begin position="352"/>
        <end position="376"/>
    </location>
</feature>
<evidence type="ECO:0000313" key="3">
    <source>
        <dbReference type="Proteomes" id="UP000094053"/>
    </source>
</evidence>
<dbReference type="AlphaFoldDB" id="A0A1E3RGF7"/>
<reference evidence="3" key="1">
    <citation type="submission" date="2016-09" db="EMBL/GenBank/DDBJ databases">
        <authorList>
            <person name="Greninger A.L."/>
            <person name="Jerome K.R."/>
            <person name="Mcnair B."/>
            <person name="Wallis C."/>
            <person name="Fang F."/>
        </authorList>
    </citation>
    <scope>NUCLEOTIDE SEQUENCE [LARGE SCALE GENOMIC DNA]</scope>
    <source>
        <strain evidence="3">M6</strain>
    </source>
</reference>
<sequence>MGGAAMCIGAAYDLSTPTADALSILLPGRTVDGVANTTRINIFEGNIFNPQFGLEGGNTSNNRTIGNVVMNMGNNIINQLLSAQINLAGTTGNGNTTQINIFSYNIFNPQFSLFGGANISNNTTVSNVAINNGNNSSTSVSTDSGMLPWFGGMVGNGNTVQFSFGSGNIFNPQFSIFGGNISNNTAVTNVAMNNGNFSQTTVGLGGWFGTFLFGGGNGNTLQFGFFVSNIWNPQFSFGGGNISYNTAASNTASGNGNNSSTDVSGNGNTVVGGTSGNGNSNQGAVGSGNISNDQVNIGPGSTNTTTTNPPDPIEELLNSQITAARTQLDQGAADSNTNLRHDTGAGDEDPGDTTTALNGVSTSRMNTDDGSATSVQTSSTPTGSGTPGGGPAPADGDDPTSPGQPGGGQSPGTGEGTDNDGGGNGAGGNDGSAN</sequence>
<dbReference type="Proteomes" id="UP000094053">
    <property type="component" value="Unassembled WGS sequence"/>
</dbReference>
<evidence type="ECO:0000256" key="1">
    <source>
        <dbReference type="SAM" id="MobiDB-lite"/>
    </source>
</evidence>
<accession>A0A1E3RGF7</accession>
<proteinExistence type="predicted"/>
<feature type="region of interest" description="Disordered" evidence="1">
    <location>
        <begin position="251"/>
        <end position="314"/>
    </location>
</feature>
<keyword evidence="3" id="KW-1185">Reference proteome</keyword>
<gene>
    <name evidence="2" type="ORF">BHQ18_17045</name>
</gene>
<dbReference type="EMBL" id="MIHA01000012">
    <property type="protein sequence ID" value="ODQ88933.1"/>
    <property type="molecule type" value="Genomic_DNA"/>
</dbReference>
<comment type="caution">
    <text evidence="2">The sequence shown here is derived from an EMBL/GenBank/DDBJ whole genome shotgun (WGS) entry which is preliminary data.</text>
</comment>
<feature type="compositionally biased region" description="Gly residues" evidence="1">
    <location>
        <begin position="404"/>
        <end position="434"/>
    </location>
</feature>